<dbReference type="InterPro" id="IPR011051">
    <property type="entry name" value="RmlC_Cupin_sf"/>
</dbReference>
<evidence type="ECO:0008006" key="3">
    <source>
        <dbReference type="Google" id="ProtNLM"/>
    </source>
</evidence>
<dbReference type="Proteomes" id="UP000277671">
    <property type="component" value="Unassembled WGS sequence"/>
</dbReference>
<dbReference type="InterPro" id="IPR014710">
    <property type="entry name" value="RmlC-like_jellyroll"/>
</dbReference>
<dbReference type="SUPFAM" id="SSF51182">
    <property type="entry name" value="RmlC-like cupins"/>
    <property type="match status" value="1"/>
</dbReference>
<name>A0A495JCN7_9ACTN</name>
<organism evidence="1 2">
    <name type="scientific">Micromonospora pisi</name>
    <dbReference type="NCBI Taxonomy" id="589240"/>
    <lineage>
        <taxon>Bacteria</taxon>
        <taxon>Bacillati</taxon>
        <taxon>Actinomycetota</taxon>
        <taxon>Actinomycetes</taxon>
        <taxon>Micromonosporales</taxon>
        <taxon>Micromonosporaceae</taxon>
        <taxon>Micromonospora</taxon>
    </lineage>
</organism>
<keyword evidence="2" id="KW-1185">Reference proteome</keyword>
<evidence type="ECO:0000313" key="2">
    <source>
        <dbReference type="Proteomes" id="UP000277671"/>
    </source>
</evidence>
<sequence>MSAGTIVRAPDGSPVTLGEIGQRVLLVNPRVRAWDVALAPGESQPWHLHHNPYVVLCLETSPCRMDWLDGSPPRFLSERVGGVVYRPVSPVHMLTNHGDANYRNRIVELLDLGEEASGVPDPVGPPAEPATDGLDPELVFADDDVRVWGVEVAPGARHEWRAGNLPVVVVGLSDPDRDGVHYLAPGERHVLAADGPTPHAFRLVELAYLDGKPA</sequence>
<dbReference type="AlphaFoldDB" id="A0A495JCN7"/>
<dbReference type="Gene3D" id="2.60.120.10">
    <property type="entry name" value="Jelly Rolls"/>
    <property type="match status" value="1"/>
</dbReference>
<evidence type="ECO:0000313" key="1">
    <source>
        <dbReference type="EMBL" id="RKR86122.1"/>
    </source>
</evidence>
<protein>
    <recommendedName>
        <fullName evidence="3">Quercetin dioxygenase-like cupin family protein</fullName>
    </recommendedName>
</protein>
<accession>A0A495JCN7</accession>
<proteinExistence type="predicted"/>
<dbReference type="EMBL" id="RBKT01000001">
    <property type="protein sequence ID" value="RKR86122.1"/>
    <property type="molecule type" value="Genomic_DNA"/>
</dbReference>
<reference evidence="1 2" key="1">
    <citation type="submission" date="2018-10" db="EMBL/GenBank/DDBJ databases">
        <title>Sequencing the genomes of 1000 actinobacteria strains.</title>
        <authorList>
            <person name="Klenk H.-P."/>
        </authorList>
    </citation>
    <scope>NUCLEOTIDE SEQUENCE [LARGE SCALE GENOMIC DNA]</scope>
    <source>
        <strain evidence="1 2">DSM 45175</strain>
    </source>
</reference>
<dbReference type="RefSeq" id="WP_121153952.1">
    <property type="nucleotide sequence ID" value="NZ_RBKT01000001.1"/>
</dbReference>
<comment type="caution">
    <text evidence="1">The sequence shown here is derived from an EMBL/GenBank/DDBJ whole genome shotgun (WGS) entry which is preliminary data.</text>
</comment>
<dbReference type="OrthoDB" id="7060081at2"/>
<gene>
    <name evidence="1" type="ORF">BDK92_0343</name>
</gene>